<proteinExistence type="predicted"/>
<keyword evidence="3" id="KW-1185">Reference proteome</keyword>
<protein>
    <submittedName>
        <fullName evidence="2">Uncharacterized protein</fullName>
    </submittedName>
</protein>
<reference evidence="2 3" key="1">
    <citation type="submission" date="2018-06" db="EMBL/GenBank/DDBJ databases">
        <title>Genome analysis of cellulolytic fungus Trichoderma lentiforme CFAM-422.</title>
        <authorList>
            <person name="Steindorff A.S."/>
            <person name="Formighieri E.F."/>
            <person name="Midorikawa G.E.O."/>
            <person name="Tamietti M.S."/>
            <person name="Ramos E.Z."/>
            <person name="Silva A.S."/>
            <person name="Bon E.P.S."/>
            <person name="Mendes T.D."/>
            <person name="Damaso M.C.T."/>
            <person name="Favaro L.C.L."/>
        </authorList>
    </citation>
    <scope>NUCLEOTIDE SEQUENCE [LARGE SCALE GENOMIC DNA]</scope>
    <source>
        <strain evidence="2 3">CFAM-422</strain>
    </source>
</reference>
<comment type="caution">
    <text evidence="2">The sequence shown here is derived from an EMBL/GenBank/DDBJ whole genome shotgun (WGS) entry which is preliminary data.</text>
</comment>
<sequence length="59" mass="6672">MAYLVHQGDGETDAAFHFTVPTPLQRARRSKTAAYKTVPRPKQNSEKKKRNWLMGEGGL</sequence>
<dbReference type="EMBL" id="QLNT01000026">
    <property type="protein sequence ID" value="KAF3058873.1"/>
    <property type="molecule type" value="Genomic_DNA"/>
</dbReference>
<gene>
    <name evidence="2" type="ORF">CFAM422_011829</name>
</gene>
<evidence type="ECO:0000313" key="3">
    <source>
        <dbReference type="Proteomes" id="UP000801864"/>
    </source>
</evidence>
<evidence type="ECO:0000313" key="2">
    <source>
        <dbReference type="EMBL" id="KAF3058873.1"/>
    </source>
</evidence>
<accession>A0A9P4X3J3</accession>
<feature type="region of interest" description="Disordered" evidence="1">
    <location>
        <begin position="25"/>
        <end position="59"/>
    </location>
</feature>
<name>A0A9P4X3J3_9HYPO</name>
<evidence type="ECO:0000256" key="1">
    <source>
        <dbReference type="SAM" id="MobiDB-lite"/>
    </source>
</evidence>
<dbReference type="Proteomes" id="UP000801864">
    <property type="component" value="Unassembled WGS sequence"/>
</dbReference>
<organism evidence="2 3">
    <name type="scientific">Trichoderma lentiforme</name>
    <dbReference type="NCBI Taxonomy" id="1567552"/>
    <lineage>
        <taxon>Eukaryota</taxon>
        <taxon>Fungi</taxon>
        <taxon>Dikarya</taxon>
        <taxon>Ascomycota</taxon>
        <taxon>Pezizomycotina</taxon>
        <taxon>Sordariomycetes</taxon>
        <taxon>Hypocreomycetidae</taxon>
        <taxon>Hypocreales</taxon>
        <taxon>Hypocreaceae</taxon>
        <taxon>Trichoderma</taxon>
    </lineage>
</organism>
<dbReference type="AlphaFoldDB" id="A0A9P4X3J3"/>